<comment type="subunit">
    <text evidence="10">Probably interacts with PlsX.</text>
</comment>
<gene>
    <name evidence="10 11" type="primary">plsY</name>
    <name evidence="11" type="ORF">H6A12_09575</name>
</gene>
<comment type="caution">
    <text evidence="11">The sequence shown here is derived from an EMBL/GenBank/DDBJ whole genome shotgun (WGS) entry which is preliminary data.</text>
</comment>
<protein>
    <recommendedName>
        <fullName evidence="10">Glycerol-3-phosphate acyltransferase</fullName>
    </recommendedName>
    <alternativeName>
        <fullName evidence="10">Acyl-PO4 G3P acyltransferase</fullName>
    </alternativeName>
    <alternativeName>
        <fullName evidence="10">Acyl-phosphate--glycerol-3-phosphate acyltransferase</fullName>
    </alternativeName>
    <alternativeName>
        <fullName evidence="10">G3P acyltransferase</fullName>
        <shortName evidence="10">GPAT</shortName>
        <ecNumber evidence="10">2.3.1.275</ecNumber>
    </alternativeName>
    <alternativeName>
        <fullName evidence="10">Lysophosphatidic acid synthase</fullName>
        <shortName evidence="10">LPA synthase</shortName>
    </alternativeName>
</protein>
<dbReference type="HAMAP" id="MF_01043">
    <property type="entry name" value="PlsY"/>
    <property type="match status" value="1"/>
</dbReference>
<keyword evidence="6 10" id="KW-0443">Lipid metabolism</keyword>
<keyword evidence="12" id="KW-1185">Reference proteome</keyword>
<keyword evidence="5 10" id="KW-1133">Transmembrane helix</keyword>
<feature type="transmembrane region" description="Helical" evidence="10">
    <location>
        <begin position="69"/>
        <end position="88"/>
    </location>
</feature>
<dbReference type="Pfam" id="PF02660">
    <property type="entry name" value="G3P_acyltransf"/>
    <property type="match status" value="1"/>
</dbReference>
<feature type="transmembrane region" description="Helical" evidence="10">
    <location>
        <begin position="179"/>
        <end position="197"/>
    </location>
</feature>
<feature type="transmembrane region" description="Helical" evidence="10">
    <location>
        <begin position="121"/>
        <end position="145"/>
    </location>
</feature>
<dbReference type="InterPro" id="IPR003811">
    <property type="entry name" value="G3P_acylTferase_PlsY"/>
</dbReference>
<evidence type="ECO:0000256" key="5">
    <source>
        <dbReference type="ARBA" id="ARBA00022989"/>
    </source>
</evidence>
<evidence type="ECO:0000256" key="4">
    <source>
        <dbReference type="ARBA" id="ARBA00022692"/>
    </source>
</evidence>
<evidence type="ECO:0000256" key="7">
    <source>
        <dbReference type="ARBA" id="ARBA00023136"/>
    </source>
</evidence>
<organism evidence="11 12">
    <name type="scientific">Merdimmobilis hominis</name>
    <dbReference type="NCBI Taxonomy" id="2897707"/>
    <lineage>
        <taxon>Bacteria</taxon>
        <taxon>Bacillati</taxon>
        <taxon>Bacillota</taxon>
        <taxon>Clostridia</taxon>
        <taxon>Eubacteriales</taxon>
        <taxon>Oscillospiraceae</taxon>
        <taxon>Merdimmobilis</taxon>
    </lineage>
</organism>
<comment type="pathway">
    <text evidence="10">Lipid metabolism; phospholipid metabolism.</text>
</comment>
<evidence type="ECO:0000256" key="2">
    <source>
        <dbReference type="ARBA" id="ARBA00022516"/>
    </source>
</evidence>
<dbReference type="GO" id="GO:0005886">
    <property type="term" value="C:plasma membrane"/>
    <property type="evidence" value="ECO:0007669"/>
    <property type="project" value="UniProtKB-SubCell"/>
</dbReference>
<name>A0A938X8E3_9FIRM</name>
<dbReference type="PANTHER" id="PTHR30309">
    <property type="entry name" value="INNER MEMBRANE PROTEIN YGIH"/>
    <property type="match status" value="1"/>
</dbReference>
<feature type="transmembrane region" description="Helical" evidence="10">
    <location>
        <begin position="95"/>
        <end position="115"/>
    </location>
</feature>
<keyword evidence="8 10" id="KW-0594">Phospholipid biosynthesis</keyword>
<evidence type="ECO:0000256" key="6">
    <source>
        <dbReference type="ARBA" id="ARBA00023098"/>
    </source>
</evidence>
<dbReference type="GO" id="GO:0008654">
    <property type="term" value="P:phospholipid biosynthetic process"/>
    <property type="evidence" value="ECO:0007669"/>
    <property type="project" value="UniProtKB-UniRule"/>
</dbReference>
<evidence type="ECO:0000256" key="8">
    <source>
        <dbReference type="ARBA" id="ARBA00023209"/>
    </source>
</evidence>
<keyword evidence="9 10" id="KW-1208">Phospholipid metabolism</keyword>
<dbReference type="EMBL" id="JACJKY010000016">
    <property type="protein sequence ID" value="MBM6921404.1"/>
    <property type="molecule type" value="Genomic_DNA"/>
</dbReference>
<evidence type="ECO:0000256" key="1">
    <source>
        <dbReference type="ARBA" id="ARBA00022475"/>
    </source>
</evidence>
<proteinExistence type="inferred from homology"/>
<keyword evidence="11" id="KW-0012">Acyltransferase</keyword>
<comment type="function">
    <text evidence="10">Catalyzes the transfer of an acyl group from acyl-phosphate (acyl-PO(4)) to glycerol-3-phosphate (G3P) to form lysophosphatidic acid (LPA). This enzyme utilizes acyl-phosphate as fatty acyl donor, but not acyl-CoA or acyl-ACP.</text>
</comment>
<comment type="similarity">
    <text evidence="10">Belongs to the PlsY family.</text>
</comment>
<reference evidence="11" key="2">
    <citation type="journal article" date="2021" name="Sci. Rep.">
        <title>The distribution of antibiotic resistance genes in chicken gut microbiota commensals.</title>
        <authorList>
            <person name="Juricova H."/>
            <person name="Matiasovicova J."/>
            <person name="Kubasova T."/>
            <person name="Cejkova D."/>
            <person name="Rychlik I."/>
        </authorList>
    </citation>
    <scope>NUCLEOTIDE SEQUENCE</scope>
    <source>
        <strain evidence="11">An559</strain>
    </source>
</reference>
<dbReference type="GO" id="GO:0043772">
    <property type="term" value="F:acyl-phosphate glycerol-3-phosphate acyltransferase activity"/>
    <property type="evidence" value="ECO:0007669"/>
    <property type="project" value="UniProtKB-UniRule"/>
</dbReference>
<accession>A0A938X8E3</accession>
<keyword evidence="2 10" id="KW-0444">Lipid biosynthesis</keyword>
<feature type="transmembrane region" description="Helical" evidence="10">
    <location>
        <begin position="152"/>
        <end position="173"/>
    </location>
</feature>
<dbReference type="RefSeq" id="WP_204447323.1">
    <property type="nucleotide sequence ID" value="NZ_JACJKY010000016.1"/>
</dbReference>
<reference evidence="11" key="1">
    <citation type="submission" date="2020-08" db="EMBL/GenBank/DDBJ databases">
        <authorList>
            <person name="Cejkova D."/>
            <person name="Kubasova T."/>
            <person name="Jahodarova E."/>
            <person name="Rychlik I."/>
        </authorList>
    </citation>
    <scope>NUCLEOTIDE SEQUENCE</scope>
    <source>
        <strain evidence="11">An559</strain>
    </source>
</reference>
<dbReference type="NCBIfam" id="TIGR00023">
    <property type="entry name" value="glycerol-3-phosphate 1-O-acyltransferase PlsY"/>
    <property type="match status" value="1"/>
</dbReference>
<comment type="catalytic activity">
    <reaction evidence="10">
        <text>an acyl phosphate + sn-glycerol 3-phosphate = a 1-acyl-sn-glycero-3-phosphate + phosphate</text>
        <dbReference type="Rhea" id="RHEA:34075"/>
        <dbReference type="ChEBI" id="CHEBI:43474"/>
        <dbReference type="ChEBI" id="CHEBI:57597"/>
        <dbReference type="ChEBI" id="CHEBI:57970"/>
        <dbReference type="ChEBI" id="CHEBI:59918"/>
        <dbReference type="EC" id="2.3.1.275"/>
    </reaction>
</comment>
<dbReference type="PANTHER" id="PTHR30309:SF0">
    <property type="entry name" value="GLYCEROL-3-PHOSPHATE ACYLTRANSFERASE-RELATED"/>
    <property type="match status" value="1"/>
</dbReference>
<keyword evidence="7 10" id="KW-0472">Membrane</keyword>
<evidence type="ECO:0000256" key="10">
    <source>
        <dbReference type="HAMAP-Rule" id="MF_01043"/>
    </source>
</evidence>
<evidence type="ECO:0000256" key="3">
    <source>
        <dbReference type="ARBA" id="ARBA00022679"/>
    </source>
</evidence>
<feature type="transmembrane region" description="Helical" evidence="10">
    <location>
        <begin position="9"/>
        <end position="34"/>
    </location>
</feature>
<sequence>MEWTITSTLVLAAGMVAAYLLGSINFAIIVTRLFKKGDIRDYGSGNAGMTNVLRTVGKTAALLTLLGDFSKGILSVLFVRLLVLLFHVPGDIVIFDYLVAFAALLGHLFPVFYGFKGGKGILVSAGAMLILSPWALLCCFVAFMLFAVTTRYISLGSIVAGVMYPLANLFLTWLQYGSVHWTEVILSALIGALAIFMHRANIKRLLSGTESKVSFKKKSAEKAKQ</sequence>
<dbReference type="EC" id="2.3.1.275" evidence="10"/>
<keyword evidence="4 10" id="KW-0812">Transmembrane</keyword>
<evidence type="ECO:0000256" key="9">
    <source>
        <dbReference type="ARBA" id="ARBA00023264"/>
    </source>
</evidence>
<evidence type="ECO:0000313" key="12">
    <source>
        <dbReference type="Proteomes" id="UP000774750"/>
    </source>
</evidence>
<dbReference type="AlphaFoldDB" id="A0A938X8E3"/>
<keyword evidence="3 10" id="KW-0808">Transferase</keyword>
<comment type="subcellular location">
    <subcellularLocation>
        <location evidence="10">Cell membrane</location>
        <topology evidence="10">Multi-pass membrane protein</topology>
    </subcellularLocation>
</comment>
<evidence type="ECO:0000313" key="11">
    <source>
        <dbReference type="EMBL" id="MBM6921404.1"/>
    </source>
</evidence>
<dbReference type="Proteomes" id="UP000774750">
    <property type="component" value="Unassembled WGS sequence"/>
</dbReference>
<keyword evidence="1 10" id="KW-1003">Cell membrane</keyword>
<dbReference type="SMART" id="SM01207">
    <property type="entry name" value="G3P_acyltransf"/>
    <property type="match status" value="1"/>
</dbReference>